<sequence>MTEKSKFRANLQATGIGSFPHLNPQESLDIILENFDRIPIWPQLPRRSLLEDMNMMYSQHLPGVAIRDEKLFVDTDGSFMHQV</sequence>
<dbReference type="AlphaFoldDB" id="X1MDQ3"/>
<reference evidence="1" key="1">
    <citation type="journal article" date="2014" name="Front. Microbiol.">
        <title>High frequency of phylogenetically diverse reductive dehalogenase-homologous genes in deep subseafloor sedimentary metagenomes.</title>
        <authorList>
            <person name="Kawai M."/>
            <person name="Futagami T."/>
            <person name="Toyoda A."/>
            <person name="Takaki Y."/>
            <person name="Nishi S."/>
            <person name="Hori S."/>
            <person name="Arai W."/>
            <person name="Tsubouchi T."/>
            <person name="Morono Y."/>
            <person name="Uchiyama I."/>
            <person name="Ito T."/>
            <person name="Fujiyama A."/>
            <person name="Inagaki F."/>
            <person name="Takami H."/>
        </authorList>
    </citation>
    <scope>NUCLEOTIDE SEQUENCE</scope>
    <source>
        <strain evidence="1">Expedition CK06-06</strain>
    </source>
</reference>
<dbReference type="EMBL" id="BARV01020624">
    <property type="protein sequence ID" value="GAI29408.1"/>
    <property type="molecule type" value="Genomic_DNA"/>
</dbReference>
<gene>
    <name evidence="1" type="ORF">S06H3_34369</name>
</gene>
<organism evidence="1">
    <name type="scientific">marine sediment metagenome</name>
    <dbReference type="NCBI Taxonomy" id="412755"/>
    <lineage>
        <taxon>unclassified sequences</taxon>
        <taxon>metagenomes</taxon>
        <taxon>ecological metagenomes</taxon>
    </lineage>
</organism>
<feature type="non-terminal residue" evidence="1">
    <location>
        <position position="83"/>
    </location>
</feature>
<protein>
    <submittedName>
        <fullName evidence="1">Uncharacterized protein</fullName>
    </submittedName>
</protein>
<name>X1MDQ3_9ZZZZ</name>
<accession>X1MDQ3</accession>
<evidence type="ECO:0000313" key="1">
    <source>
        <dbReference type="EMBL" id="GAI29408.1"/>
    </source>
</evidence>
<proteinExistence type="predicted"/>
<comment type="caution">
    <text evidence="1">The sequence shown here is derived from an EMBL/GenBank/DDBJ whole genome shotgun (WGS) entry which is preliminary data.</text>
</comment>